<dbReference type="InterPro" id="IPR004244">
    <property type="entry name" value="Transposase_22"/>
</dbReference>
<dbReference type="PANTHER" id="PTHR11505">
    <property type="entry name" value="L1 TRANSPOSABLE ELEMENT-RELATED"/>
    <property type="match status" value="1"/>
</dbReference>
<organism evidence="2">
    <name type="scientific">Ixodes ricinus</name>
    <name type="common">Common tick</name>
    <name type="synonym">Acarus ricinus</name>
    <dbReference type="NCBI Taxonomy" id="34613"/>
    <lineage>
        <taxon>Eukaryota</taxon>
        <taxon>Metazoa</taxon>
        <taxon>Ecdysozoa</taxon>
        <taxon>Arthropoda</taxon>
        <taxon>Chelicerata</taxon>
        <taxon>Arachnida</taxon>
        <taxon>Acari</taxon>
        <taxon>Parasitiformes</taxon>
        <taxon>Ixodida</taxon>
        <taxon>Ixodoidea</taxon>
        <taxon>Ixodidae</taxon>
        <taxon>Ixodinae</taxon>
        <taxon>Ixodes</taxon>
    </lineage>
</organism>
<sequence length="208" mass="23688">VESNPGPLTIEQKLEKILENQGHMSKDLQEVKSGQANLRQEMHNINGKITKLENAMSNIQSEMVKVDSLKEVVANLEQTVRQQSEKLIDLENRGRRNNLLIFGLPEKHNESTEGLKQIVTKDVFLETLGVTVTSIERIHRLGRKRDETNRPVIIKFFDYNEIEEILKNCRKLKGTKISIGSDYAKETVQVRKLLWGSAASNRAKGDKV</sequence>
<name>A0A131Y4K5_IXORI</name>
<dbReference type="AlphaFoldDB" id="A0A131Y4K5"/>
<feature type="non-terminal residue" evidence="2">
    <location>
        <position position="1"/>
    </location>
</feature>
<feature type="non-terminal residue" evidence="2">
    <location>
        <position position="208"/>
    </location>
</feature>
<evidence type="ECO:0000256" key="1">
    <source>
        <dbReference type="SAM" id="Coils"/>
    </source>
</evidence>
<dbReference type="EMBL" id="GEFM01002374">
    <property type="protein sequence ID" value="JAP73422.1"/>
    <property type="molecule type" value="mRNA"/>
</dbReference>
<feature type="coiled-coil region" evidence="1">
    <location>
        <begin position="35"/>
        <end position="93"/>
    </location>
</feature>
<evidence type="ECO:0000313" key="2">
    <source>
        <dbReference type="EMBL" id="JAP73422.1"/>
    </source>
</evidence>
<dbReference type="Gene3D" id="3.30.70.1820">
    <property type="entry name" value="L1 transposable element, RRM domain"/>
    <property type="match status" value="1"/>
</dbReference>
<proteinExistence type="evidence at transcript level"/>
<protein>
    <submittedName>
        <fullName evidence="2">Putative tick transposon</fullName>
    </submittedName>
</protein>
<reference evidence="2" key="1">
    <citation type="submission" date="2016-02" db="EMBL/GenBank/DDBJ databases">
        <title>RNAseq analyses of the midgut from blood- or serum-fed Ixodes ricinus ticks.</title>
        <authorList>
            <person name="Perner J."/>
            <person name="Provaznik J."/>
            <person name="Schrenkova J."/>
            <person name="Urbanova V."/>
            <person name="Ribeiro J.M."/>
            <person name="Kopacek P."/>
        </authorList>
    </citation>
    <scope>NUCLEOTIDE SEQUENCE</scope>
    <source>
        <tissue evidence="2">Gut</tissue>
    </source>
</reference>
<accession>A0A131Y4K5</accession>
<keyword evidence="1" id="KW-0175">Coiled coil</keyword>